<keyword evidence="6 8" id="KW-1133">Transmembrane helix</keyword>
<evidence type="ECO:0000259" key="10">
    <source>
        <dbReference type="Pfam" id="PF12704"/>
    </source>
</evidence>
<dbReference type="InterPro" id="IPR051447">
    <property type="entry name" value="Lipoprotein-release_system"/>
</dbReference>
<gene>
    <name evidence="11" type="primary">lolC</name>
    <name evidence="11" type="ORF">WL1483_1291</name>
</gene>
<evidence type="ECO:0000256" key="8">
    <source>
        <dbReference type="SAM" id="Phobius"/>
    </source>
</evidence>
<dbReference type="GO" id="GO:0042953">
    <property type="term" value="P:lipoprotein transport"/>
    <property type="evidence" value="ECO:0007669"/>
    <property type="project" value="InterPro"/>
</dbReference>
<dbReference type="InterPro" id="IPR025857">
    <property type="entry name" value="MacB_PCD"/>
</dbReference>
<evidence type="ECO:0000256" key="4">
    <source>
        <dbReference type="ARBA" id="ARBA00022475"/>
    </source>
</evidence>
<name>A0A0S2SG72_9GAMM</name>
<reference evidence="12" key="1">
    <citation type="submission" date="2015-10" db="EMBL/GenBank/DDBJ databases">
        <title>Complete Genome Sequence of Aeromonas schubertii strain WL1483.</title>
        <authorList>
            <person name="Liu L."/>
        </authorList>
    </citation>
    <scope>NUCLEOTIDE SEQUENCE [LARGE SCALE GENOMIC DNA]</scope>
    <source>
        <strain evidence="12">WL1483</strain>
    </source>
</reference>
<dbReference type="PANTHER" id="PTHR30489">
    <property type="entry name" value="LIPOPROTEIN-RELEASING SYSTEM TRANSMEMBRANE PROTEIN LOLE"/>
    <property type="match status" value="1"/>
</dbReference>
<dbReference type="PANTHER" id="PTHR30489:SF8">
    <property type="entry name" value="LIPOPROTEIN-RELEASING SYSTEM TRANSMEMBRANE PROTEIN LOLC"/>
    <property type="match status" value="1"/>
</dbReference>
<organism evidence="11 12">
    <name type="scientific">Aeromonas schubertii</name>
    <dbReference type="NCBI Taxonomy" id="652"/>
    <lineage>
        <taxon>Bacteria</taxon>
        <taxon>Pseudomonadati</taxon>
        <taxon>Pseudomonadota</taxon>
        <taxon>Gammaproteobacteria</taxon>
        <taxon>Aeromonadales</taxon>
        <taxon>Aeromonadaceae</taxon>
        <taxon>Aeromonas</taxon>
    </lineage>
</organism>
<evidence type="ECO:0000256" key="2">
    <source>
        <dbReference type="ARBA" id="ARBA00005236"/>
    </source>
</evidence>
<evidence type="ECO:0000256" key="5">
    <source>
        <dbReference type="ARBA" id="ARBA00022692"/>
    </source>
</evidence>
<keyword evidence="7 8" id="KW-0472">Membrane</keyword>
<feature type="transmembrane region" description="Helical" evidence="8">
    <location>
        <begin position="377"/>
        <end position="397"/>
    </location>
</feature>
<comment type="subcellular location">
    <subcellularLocation>
        <location evidence="1">Cell membrane</location>
        <topology evidence="1">Multi-pass membrane protein</topology>
    </subcellularLocation>
</comment>
<evidence type="ECO:0000256" key="6">
    <source>
        <dbReference type="ARBA" id="ARBA00022989"/>
    </source>
</evidence>
<dbReference type="NCBIfam" id="TIGR02212">
    <property type="entry name" value="lolCE"/>
    <property type="match status" value="1"/>
</dbReference>
<keyword evidence="4" id="KW-1003">Cell membrane</keyword>
<feature type="domain" description="ABC3 transporter permease C-terminal" evidence="9">
    <location>
        <begin position="277"/>
        <end position="402"/>
    </location>
</feature>
<dbReference type="InterPro" id="IPR003838">
    <property type="entry name" value="ABC3_permease_C"/>
</dbReference>
<feature type="transmembrane region" description="Helical" evidence="8">
    <location>
        <begin position="28"/>
        <end position="52"/>
    </location>
</feature>
<dbReference type="GO" id="GO:0044874">
    <property type="term" value="P:lipoprotein localization to outer membrane"/>
    <property type="evidence" value="ECO:0007669"/>
    <property type="project" value="TreeGrafter"/>
</dbReference>
<reference evidence="11 12" key="2">
    <citation type="journal article" date="2016" name="Genome Announc.">
        <title>Complete Genome Sequence of the Highly Virulent Aeromonas schubertii Strain WL1483, Isolated from Diseased Snakehead Fish (Channa argus) in China.</title>
        <authorList>
            <person name="Liu L."/>
            <person name="Li N."/>
            <person name="Zhang D."/>
            <person name="Fu X."/>
            <person name="Shi C."/>
            <person name="Lin Q."/>
            <person name="Hao G."/>
        </authorList>
    </citation>
    <scope>NUCLEOTIDE SEQUENCE [LARGE SCALE GENOMIC DNA]</scope>
    <source>
        <strain evidence="11 12">WL1483</strain>
    </source>
</reference>
<keyword evidence="3" id="KW-0813">Transport</keyword>
<dbReference type="Pfam" id="PF12704">
    <property type="entry name" value="MacB_PCD"/>
    <property type="match status" value="1"/>
</dbReference>
<evidence type="ECO:0000256" key="1">
    <source>
        <dbReference type="ARBA" id="ARBA00004651"/>
    </source>
</evidence>
<keyword evidence="5 8" id="KW-0812">Transmembrane</keyword>
<dbReference type="KEGG" id="asr:WL1483_1291"/>
<evidence type="ECO:0000259" key="9">
    <source>
        <dbReference type="Pfam" id="PF02687"/>
    </source>
</evidence>
<proteinExistence type="inferred from homology"/>
<feature type="transmembrane region" description="Helical" evidence="8">
    <location>
        <begin position="351"/>
        <end position="371"/>
    </location>
</feature>
<comment type="similarity">
    <text evidence="2">Belongs to the ABC-4 integral membrane protein family. LolC/E subfamily.</text>
</comment>
<dbReference type="EMBL" id="CP013067">
    <property type="protein sequence ID" value="ALP40710.1"/>
    <property type="molecule type" value="Genomic_DNA"/>
</dbReference>
<dbReference type="AlphaFoldDB" id="A0A0S2SG72"/>
<evidence type="ECO:0000313" key="11">
    <source>
        <dbReference type="EMBL" id="ALP40710.1"/>
    </source>
</evidence>
<feature type="transmembrane region" description="Helical" evidence="8">
    <location>
        <begin position="277"/>
        <end position="298"/>
    </location>
</feature>
<dbReference type="PATRIC" id="fig|652.5.peg.2934"/>
<dbReference type="Pfam" id="PF02687">
    <property type="entry name" value="FtsX"/>
    <property type="match status" value="1"/>
</dbReference>
<feature type="transmembrane region" description="Helical" evidence="8">
    <location>
        <begin position="318"/>
        <end position="344"/>
    </location>
</feature>
<dbReference type="GO" id="GO:0098797">
    <property type="term" value="C:plasma membrane protein complex"/>
    <property type="evidence" value="ECO:0007669"/>
    <property type="project" value="TreeGrafter"/>
</dbReference>
<evidence type="ECO:0000256" key="7">
    <source>
        <dbReference type="ARBA" id="ARBA00023136"/>
    </source>
</evidence>
<protein>
    <submittedName>
        <fullName evidence="11">Transporter</fullName>
    </submittedName>
</protein>
<sequence>MKTGLFQPLALAIGLRYAGSRRSNRFVSFISLFSTFGIAIGVAALMVVISVMNGFEGQLKGRILGVIPQVVVTGSEGRLVPPAGLADTLSALPHVQAVAPMLATEGMLQSPGELTGVSVQGIDPKRWPADDLLHRQMQTGTLDTLTPGSYHIVLGQGVARTLGVSLGDQVRLLLTEGSRYTPFGRVPAQRLFTVSAIFGVGADVDNQIALINLSDAKRLLRLPAEEVGGLRLWLDDAFAVDSVVSQPLPDHLIWQDWRRERGELFQAVAMEKRMMGVMLVLIIAVATFNILSALVMVVGDKESEVAILRTMGMTESAVVRIFMVLGASSGVVGALAGGLAGLALTLGLNPLLSAIGLNLYMAAGGAGLPVIVDPLQVAVILLGAVLLSFSATLYPAARAARVRPAQALRYE</sequence>
<dbReference type="RefSeq" id="WP_060586876.1">
    <property type="nucleotide sequence ID" value="NZ_CP013067.1"/>
</dbReference>
<dbReference type="InterPro" id="IPR011925">
    <property type="entry name" value="LolCE_TM"/>
</dbReference>
<accession>A0A0S2SG72</accession>
<feature type="domain" description="MacB-like periplasmic core" evidence="10">
    <location>
        <begin position="31"/>
        <end position="244"/>
    </location>
</feature>
<evidence type="ECO:0000256" key="3">
    <source>
        <dbReference type="ARBA" id="ARBA00022448"/>
    </source>
</evidence>
<dbReference type="Proteomes" id="UP000058114">
    <property type="component" value="Chromosome"/>
</dbReference>
<evidence type="ECO:0000313" key="12">
    <source>
        <dbReference type="Proteomes" id="UP000058114"/>
    </source>
</evidence>